<dbReference type="Gene3D" id="3.30.560.10">
    <property type="entry name" value="Glucose Oxidase, domain 3"/>
    <property type="match status" value="1"/>
</dbReference>
<keyword evidence="2" id="KW-0274">FAD</keyword>
<dbReference type="SUPFAM" id="SSF51905">
    <property type="entry name" value="FAD/NAD(P)-binding domain"/>
    <property type="match status" value="1"/>
</dbReference>
<dbReference type="GO" id="GO:0050660">
    <property type="term" value="F:flavin adenine dinucleotide binding"/>
    <property type="evidence" value="ECO:0007669"/>
    <property type="project" value="InterPro"/>
</dbReference>
<dbReference type="PANTHER" id="PTHR11552">
    <property type="entry name" value="GLUCOSE-METHANOL-CHOLINE GMC OXIDOREDUCTASE"/>
    <property type="match status" value="1"/>
</dbReference>
<comment type="similarity">
    <text evidence="1">Belongs to the GMC oxidoreductase family.</text>
</comment>
<name>A0A8K0SGD9_9HYPO</name>
<dbReference type="GO" id="GO:0016614">
    <property type="term" value="F:oxidoreductase activity, acting on CH-OH group of donors"/>
    <property type="evidence" value="ECO:0007669"/>
    <property type="project" value="InterPro"/>
</dbReference>
<evidence type="ECO:0000313" key="4">
    <source>
        <dbReference type="EMBL" id="KAH7303660.1"/>
    </source>
</evidence>
<evidence type="ECO:0000256" key="1">
    <source>
        <dbReference type="ARBA" id="ARBA00010790"/>
    </source>
</evidence>
<evidence type="ECO:0000259" key="3">
    <source>
        <dbReference type="PROSITE" id="PS00624"/>
    </source>
</evidence>
<dbReference type="AlphaFoldDB" id="A0A8K0SGD9"/>
<evidence type="ECO:0000313" key="5">
    <source>
        <dbReference type="Proteomes" id="UP000813444"/>
    </source>
</evidence>
<organism evidence="4 5">
    <name type="scientific">Stachybotrys elegans</name>
    <dbReference type="NCBI Taxonomy" id="80388"/>
    <lineage>
        <taxon>Eukaryota</taxon>
        <taxon>Fungi</taxon>
        <taxon>Dikarya</taxon>
        <taxon>Ascomycota</taxon>
        <taxon>Pezizomycotina</taxon>
        <taxon>Sordariomycetes</taxon>
        <taxon>Hypocreomycetidae</taxon>
        <taxon>Hypocreales</taxon>
        <taxon>Stachybotryaceae</taxon>
        <taxon>Stachybotrys</taxon>
    </lineage>
</organism>
<dbReference type="InterPro" id="IPR012132">
    <property type="entry name" value="GMC_OxRdtase"/>
</dbReference>
<accession>A0A8K0SGD9</accession>
<dbReference type="Gene3D" id="3.50.50.60">
    <property type="entry name" value="FAD/NAD(P)-binding domain"/>
    <property type="match status" value="1"/>
</dbReference>
<dbReference type="InterPro" id="IPR007867">
    <property type="entry name" value="GMC_OxRtase_C"/>
</dbReference>
<keyword evidence="2" id="KW-0285">Flavoprotein</keyword>
<evidence type="ECO:0000256" key="2">
    <source>
        <dbReference type="PIRSR" id="PIRSR000137-2"/>
    </source>
</evidence>
<protein>
    <submittedName>
        <fullName evidence="4">GMC oxidoreductase</fullName>
    </submittedName>
</protein>
<comment type="cofactor">
    <cofactor evidence="2">
        <name>FAD</name>
        <dbReference type="ChEBI" id="CHEBI:57692"/>
    </cofactor>
</comment>
<feature type="binding site" evidence="2">
    <location>
        <position position="224"/>
    </location>
    <ligand>
        <name>FAD</name>
        <dbReference type="ChEBI" id="CHEBI:57692"/>
    </ligand>
</feature>
<dbReference type="InterPro" id="IPR036188">
    <property type="entry name" value="FAD/NAD-bd_sf"/>
</dbReference>
<dbReference type="Pfam" id="PF05199">
    <property type="entry name" value="GMC_oxred_C"/>
    <property type="match status" value="1"/>
</dbReference>
<comment type="caution">
    <text evidence="4">The sequence shown here is derived from an EMBL/GenBank/DDBJ whole genome shotgun (WGS) entry which is preliminary data.</text>
</comment>
<dbReference type="EMBL" id="JAGPNK010000030">
    <property type="protein sequence ID" value="KAH7303660.1"/>
    <property type="molecule type" value="Genomic_DNA"/>
</dbReference>
<keyword evidence="5" id="KW-1185">Reference proteome</keyword>
<proteinExistence type="inferred from homology"/>
<dbReference type="PROSITE" id="PS00624">
    <property type="entry name" value="GMC_OXRED_2"/>
    <property type="match status" value="1"/>
</dbReference>
<dbReference type="Pfam" id="PF00732">
    <property type="entry name" value="GMC_oxred_N"/>
    <property type="match status" value="1"/>
</dbReference>
<dbReference type="SUPFAM" id="SSF54373">
    <property type="entry name" value="FAD-linked reductases, C-terminal domain"/>
    <property type="match status" value="1"/>
</dbReference>
<feature type="domain" description="Glucose-methanol-choline oxidoreductase N-terminal" evidence="3">
    <location>
        <begin position="265"/>
        <end position="279"/>
    </location>
</feature>
<dbReference type="InterPro" id="IPR000172">
    <property type="entry name" value="GMC_OxRdtase_N"/>
</dbReference>
<reference evidence="4" key="1">
    <citation type="journal article" date="2021" name="Nat. Commun.">
        <title>Genetic determinants of endophytism in the Arabidopsis root mycobiome.</title>
        <authorList>
            <person name="Mesny F."/>
            <person name="Miyauchi S."/>
            <person name="Thiergart T."/>
            <person name="Pickel B."/>
            <person name="Atanasova L."/>
            <person name="Karlsson M."/>
            <person name="Huettel B."/>
            <person name="Barry K.W."/>
            <person name="Haridas S."/>
            <person name="Chen C."/>
            <person name="Bauer D."/>
            <person name="Andreopoulos W."/>
            <person name="Pangilinan J."/>
            <person name="LaButti K."/>
            <person name="Riley R."/>
            <person name="Lipzen A."/>
            <person name="Clum A."/>
            <person name="Drula E."/>
            <person name="Henrissat B."/>
            <person name="Kohler A."/>
            <person name="Grigoriev I.V."/>
            <person name="Martin F.M."/>
            <person name="Hacquard S."/>
        </authorList>
    </citation>
    <scope>NUCLEOTIDE SEQUENCE</scope>
    <source>
        <strain evidence="4">MPI-CAGE-CH-0235</strain>
    </source>
</reference>
<dbReference type="PIRSF" id="PIRSF000137">
    <property type="entry name" value="Alcohol_oxidase"/>
    <property type="match status" value="1"/>
</dbReference>
<gene>
    <name evidence="4" type="ORF">B0I35DRAFT_383711</name>
</gene>
<dbReference type="OrthoDB" id="269227at2759"/>
<dbReference type="Proteomes" id="UP000813444">
    <property type="component" value="Unassembled WGS sequence"/>
</dbReference>
<sequence length="588" mass="62931">MASESFDIIIAGGGLAGLVLASRISELPDVRVLVVEAGEDQNADPRVMMPAMWQSLIGTTATTNFMTVPQEGLEHRTLKSPQGRILGGSAALNGLAFAAPSKSNIEAWADLGNPGWEWSVFLESMRKAVTVNSSGRAALGDGPIQLTFPDDDTKWVEAWREVLAQHNFTMANTSDLFSGQICGGLITPDTVDPKTKQRSFPSIAYLRSVIQTRGNLTIWTQAVVNKILFRIDDATHETVAAGLEVTKSGQTFSVEAKKEIVLTAGTLGSPRLLELSGVGDASRLSSLGIDVVINNPFVGENLQNHPMCGINYEIVPKDGFETLDNLARQDPDSLKAALEEYSQQKGPLTKSNTNITAQLPLPSHADDELLASIGLDGEGTSDFAGAHGSYVRSVLSSRNEASATYILFPGFASSKSDGTMITAPSGTESYLSITLLLAQPLSRGSVHLTSTDGVALDPKYLTHALDIEVFARHLQFADKLISVGPLTDLIKSGSERKPGTIKPGDFEDLDRAKEYLRRNAIGAVHYTGTCSMMPREMGGVVDPQLRVYGCRNLRVCDASIIPIIPRANIQAAVYGVAEHAAGIIKGNL</sequence>
<dbReference type="PANTHER" id="PTHR11552:SF210">
    <property type="entry name" value="GLUCOSE-METHANOL-CHOLINE OXIDOREDUCTASE N-TERMINAL DOMAIN-CONTAINING PROTEIN-RELATED"/>
    <property type="match status" value="1"/>
</dbReference>